<name>A0ABN9X9E9_9DINO</name>
<feature type="compositionally biased region" description="Basic residues" evidence="1">
    <location>
        <begin position="134"/>
        <end position="149"/>
    </location>
</feature>
<feature type="compositionally biased region" description="Basic residues" evidence="1">
    <location>
        <begin position="82"/>
        <end position="97"/>
    </location>
</feature>
<gene>
    <name evidence="2" type="ORF">PCOR1329_LOCUS73642</name>
</gene>
<evidence type="ECO:0000256" key="1">
    <source>
        <dbReference type="SAM" id="MobiDB-lite"/>
    </source>
</evidence>
<dbReference type="Proteomes" id="UP001189429">
    <property type="component" value="Unassembled WGS sequence"/>
</dbReference>
<feature type="compositionally biased region" description="Basic residues" evidence="1">
    <location>
        <begin position="26"/>
        <end position="54"/>
    </location>
</feature>
<feature type="compositionally biased region" description="Low complexity" evidence="1">
    <location>
        <begin position="98"/>
        <end position="127"/>
    </location>
</feature>
<accession>A0ABN9X9E9</accession>
<proteinExistence type="predicted"/>
<evidence type="ECO:0000313" key="3">
    <source>
        <dbReference type="Proteomes" id="UP001189429"/>
    </source>
</evidence>
<keyword evidence="3" id="KW-1185">Reference proteome</keyword>
<evidence type="ECO:0000313" key="2">
    <source>
        <dbReference type="EMBL" id="CAK0894667.1"/>
    </source>
</evidence>
<reference evidence="2" key="1">
    <citation type="submission" date="2023-10" db="EMBL/GenBank/DDBJ databases">
        <authorList>
            <person name="Chen Y."/>
            <person name="Shah S."/>
            <person name="Dougan E. K."/>
            <person name="Thang M."/>
            <person name="Chan C."/>
        </authorList>
    </citation>
    <scope>NUCLEOTIDE SEQUENCE [LARGE SCALE GENOMIC DNA]</scope>
</reference>
<feature type="non-terminal residue" evidence="2">
    <location>
        <position position="202"/>
    </location>
</feature>
<organism evidence="2 3">
    <name type="scientific">Prorocentrum cordatum</name>
    <dbReference type="NCBI Taxonomy" id="2364126"/>
    <lineage>
        <taxon>Eukaryota</taxon>
        <taxon>Sar</taxon>
        <taxon>Alveolata</taxon>
        <taxon>Dinophyceae</taxon>
        <taxon>Prorocentrales</taxon>
        <taxon>Prorocentraceae</taxon>
        <taxon>Prorocentrum</taxon>
    </lineage>
</organism>
<sequence length="202" mass="21043">AEPSEAAGGRGAGGLRAGGPGAGGLLRRRREHGPRRVRGAARRRRGRAGARRGGRAGGLAAGPGPGAGQDAPVLGPAARGVRQPHGRRRGLHPRRGQRAAARVPGVRGAPDFRCPASRLAGPQAAAGARDRGAGRRRPGRGAGRRRRWRGRRLRGHAAGRRLRAWAVGHSLQGRSVLPCLLLGIARTCACFLGESHRGPSWT</sequence>
<comment type="caution">
    <text evidence="2">The sequence shown here is derived from an EMBL/GenBank/DDBJ whole genome shotgun (WGS) entry which is preliminary data.</text>
</comment>
<feature type="compositionally biased region" description="Gly residues" evidence="1">
    <location>
        <begin position="8"/>
        <end position="24"/>
    </location>
</feature>
<dbReference type="EMBL" id="CAUYUJ010019929">
    <property type="protein sequence ID" value="CAK0894667.1"/>
    <property type="molecule type" value="Genomic_DNA"/>
</dbReference>
<feature type="region of interest" description="Disordered" evidence="1">
    <location>
        <begin position="1"/>
        <end position="149"/>
    </location>
</feature>
<feature type="compositionally biased region" description="Gly residues" evidence="1">
    <location>
        <begin position="55"/>
        <end position="67"/>
    </location>
</feature>
<protein>
    <submittedName>
        <fullName evidence="2">Uncharacterized protein</fullName>
    </submittedName>
</protein>
<feature type="non-terminal residue" evidence="2">
    <location>
        <position position="1"/>
    </location>
</feature>